<proteinExistence type="predicted"/>
<accession>A0A1E3KR41</accession>
<evidence type="ECO:0008006" key="3">
    <source>
        <dbReference type="Google" id="ProtNLM"/>
    </source>
</evidence>
<evidence type="ECO:0000313" key="2">
    <source>
        <dbReference type="Proteomes" id="UP000094892"/>
    </source>
</evidence>
<sequence length="155" mass="18078">MCAARLQYLKGELVVKRSTIRKVEDILRDYPKIDKYIEEREQELRYPTATRDENVGGGRAQFKYPETTLNTIITIDDDRRINALKHQREVIDDCLDEVGHDTEVIVTELYFRKHPRYTLLGLVDNNLLSVGKARAYELRNAFVSECAKRLGLYDL</sequence>
<name>A0A1E3KR41_LACPN</name>
<dbReference type="InterPro" id="IPR006523">
    <property type="entry name" value="RinA"/>
</dbReference>
<dbReference type="Proteomes" id="UP000094892">
    <property type="component" value="Unassembled WGS sequence"/>
</dbReference>
<dbReference type="EMBL" id="MCOL01000001">
    <property type="protein sequence ID" value="ODO61338.1"/>
    <property type="molecule type" value="Genomic_DNA"/>
</dbReference>
<dbReference type="AlphaFoldDB" id="A0A1E3KR41"/>
<protein>
    <recommendedName>
        <fullName evidence="3">Transcriptional regulator</fullName>
    </recommendedName>
</protein>
<dbReference type="NCBIfam" id="TIGR01636">
    <property type="entry name" value="phage_rinA"/>
    <property type="match status" value="1"/>
</dbReference>
<organism evidence="1 2">
    <name type="scientific">Lactiplantibacillus plantarum</name>
    <name type="common">Lactobacillus plantarum</name>
    <dbReference type="NCBI Taxonomy" id="1590"/>
    <lineage>
        <taxon>Bacteria</taxon>
        <taxon>Bacillati</taxon>
        <taxon>Bacillota</taxon>
        <taxon>Bacilli</taxon>
        <taxon>Lactobacillales</taxon>
        <taxon>Lactobacillaceae</taxon>
        <taxon>Lactiplantibacillus</taxon>
    </lineage>
</organism>
<reference evidence="1 2" key="1">
    <citation type="submission" date="2016-08" db="EMBL/GenBank/DDBJ databases">
        <title>Genome sequencing of Lactobacillus plantarum JSA22, isolated from fermented soybean paste.</title>
        <authorList>
            <person name="Choi H.S."/>
        </authorList>
    </citation>
    <scope>NUCLEOTIDE SEQUENCE [LARGE SCALE GENOMIC DNA]</scope>
    <source>
        <strain evidence="1 2">JSA22</strain>
    </source>
</reference>
<gene>
    <name evidence="1" type="ORF">LPJSA22_01313</name>
</gene>
<evidence type="ECO:0000313" key="1">
    <source>
        <dbReference type="EMBL" id="ODO61338.1"/>
    </source>
</evidence>
<comment type="caution">
    <text evidence="1">The sequence shown here is derived from an EMBL/GenBank/DDBJ whole genome shotgun (WGS) entry which is preliminary data.</text>
</comment>
<dbReference type="PATRIC" id="fig|1590.306.peg.1312"/>